<dbReference type="EC" id="4.2.1.10" evidence="2"/>
<dbReference type="PANTHER" id="PTHR43699">
    <property type="entry name" value="3-DEHYDROQUINATE DEHYDRATASE"/>
    <property type="match status" value="1"/>
</dbReference>
<comment type="catalytic activity">
    <reaction evidence="1">
        <text>3-dehydroquinate = 3-dehydroshikimate + H2O</text>
        <dbReference type="Rhea" id="RHEA:21096"/>
        <dbReference type="ChEBI" id="CHEBI:15377"/>
        <dbReference type="ChEBI" id="CHEBI:16630"/>
        <dbReference type="ChEBI" id="CHEBI:32364"/>
        <dbReference type="EC" id="4.2.1.10"/>
    </reaction>
</comment>
<keyword evidence="4" id="KW-0704">Schiff base</keyword>
<keyword evidence="3" id="KW-0456">Lyase</keyword>
<dbReference type="Proteomes" id="UP000275356">
    <property type="component" value="Unassembled WGS sequence"/>
</dbReference>
<dbReference type="PANTHER" id="PTHR43699:SF1">
    <property type="entry name" value="3-DEHYDROQUINATE DEHYDRATASE"/>
    <property type="match status" value="1"/>
</dbReference>
<name>A0A3N2D1M3_9MICO</name>
<evidence type="ECO:0000256" key="2">
    <source>
        <dbReference type="ARBA" id="ARBA00012060"/>
    </source>
</evidence>
<evidence type="ECO:0000313" key="6">
    <source>
        <dbReference type="Proteomes" id="UP000275356"/>
    </source>
</evidence>
<evidence type="ECO:0000256" key="4">
    <source>
        <dbReference type="ARBA" id="ARBA00023270"/>
    </source>
</evidence>
<evidence type="ECO:0000256" key="1">
    <source>
        <dbReference type="ARBA" id="ARBA00001864"/>
    </source>
</evidence>
<dbReference type="Gene3D" id="3.20.20.70">
    <property type="entry name" value="Aldolase class I"/>
    <property type="match status" value="1"/>
</dbReference>
<dbReference type="InterPro" id="IPR013785">
    <property type="entry name" value="Aldolase_TIM"/>
</dbReference>
<proteinExistence type="predicted"/>
<keyword evidence="6" id="KW-1185">Reference proteome</keyword>
<organism evidence="5 6">
    <name type="scientific">Salana multivorans</name>
    <dbReference type="NCBI Taxonomy" id="120377"/>
    <lineage>
        <taxon>Bacteria</taxon>
        <taxon>Bacillati</taxon>
        <taxon>Actinomycetota</taxon>
        <taxon>Actinomycetes</taxon>
        <taxon>Micrococcales</taxon>
        <taxon>Beutenbergiaceae</taxon>
        <taxon>Salana</taxon>
    </lineage>
</organism>
<reference evidence="5 6" key="1">
    <citation type="submission" date="2018-11" db="EMBL/GenBank/DDBJ databases">
        <title>Sequencing the genomes of 1000 actinobacteria strains.</title>
        <authorList>
            <person name="Klenk H.-P."/>
        </authorList>
    </citation>
    <scope>NUCLEOTIDE SEQUENCE [LARGE SCALE GENOMIC DNA]</scope>
    <source>
        <strain evidence="5 6">DSM 13521</strain>
    </source>
</reference>
<dbReference type="OrthoDB" id="9813659at2"/>
<dbReference type="Pfam" id="PF01487">
    <property type="entry name" value="DHquinase_I"/>
    <property type="match status" value="1"/>
</dbReference>
<evidence type="ECO:0000313" key="5">
    <source>
        <dbReference type="EMBL" id="ROR93548.1"/>
    </source>
</evidence>
<dbReference type="InterPro" id="IPR001381">
    <property type="entry name" value="DHquinase_I"/>
</dbReference>
<evidence type="ECO:0000256" key="3">
    <source>
        <dbReference type="ARBA" id="ARBA00023239"/>
    </source>
</evidence>
<accession>A0A3N2D1M3</accession>
<dbReference type="AlphaFoldDB" id="A0A3N2D1M3"/>
<dbReference type="EMBL" id="RKHQ01000002">
    <property type="protein sequence ID" value="ROR93548.1"/>
    <property type="molecule type" value="Genomic_DNA"/>
</dbReference>
<dbReference type="GO" id="GO:0003855">
    <property type="term" value="F:3-dehydroquinate dehydratase activity"/>
    <property type="evidence" value="ECO:0007669"/>
    <property type="project" value="UniProtKB-EC"/>
</dbReference>
<dbReference type="SUPFAM" id="SSF51569">
    <property type="entry name" value="Aldolase"/>
    <property type="match status" value="1"/>
</dbReference>
<dbReference type="InterPro" id="IPR050146">
    <property type="entry name" value="Type-I_3-dehydroquinase"/>
</dbReference>
<dbReference type="GO" id="GO:0046279">
    <property type="term" value="P:3,4-dihydroxybenzoate biosynthetic process"/>
    <property type="evidence" value="ECO:0007669"/>
    <property type="project" value="UniProtKB-ARBA"/>
</dbReference>
<gene>
    <name evidence="5" type="ORF">EDD28_2966</name>
</gene>
<comment type="caution">
    <text evidence="5">The sequence shown here is derived from an EMBL/GenBank/DDBJ whole genome shotgun (WGS) entry which is preliminary data.</text>
</comment>
<dbReference type="CDD" id="cd00502">
    <property type="entry name" value="DHQase_I"/>
    <property type="match status" value="1"/>
</dbReference>
<protein>
    <recommendedName>
        <fullName evidence="2">3-dehydroquinate dehydratase</fullName>
        <ecNumber evidence="2">4.2.1.10</ecNumber>
    </recommendedName>
</protein>
<sequence length="265" mass="27070">MAGPDPWWDGPVSLDLHPVRPAVAVPVSAPDVPAAIAATVRAREAGAEVVEWRLDALGSDGSEGSGGRLATADLLAAVAQLPALRAEGGLPVLATYRSLLEGGPGGLDDDGYHDLLAALVAVGADAIDVELTRGEEVVTGPVRLARDAGVAVVGSSHDFGGTPDDLDVRFAELARRGSDVLKVATTPDSDADVLRLLTSAVRARTALNRVVLPVAMGRLGVLSRVGGALWRAPLTFARLGEGSAPGQLDVRAAAQVLDLLGEAAR</sequence>